<dbReference type="RefSeq" id="WP_147165966.1">
    <property type="nucleotide sequence ID" value="NZ_VOOR01000004.1"/>
</dbReference>
<feature type="transmembrane region" description="Helical" evidence="1">
    <location>
        <begin position="41"/>
        <end position="63"/>
    </location>
</feature>
<dbReference type="InterPro" id="IPR018706">
    <property type="entry name" value="DUF2214_membrane"/>
</dbReference>
<evidence type="ECO:0000256" key="1">
    <source>
        <dbReference type="SAM" id="Phobius"/>
    </source>
</evidence>
<organism evidence="2 3">
    <name type="scientific">Phaeodactylibacter luteus</name>
    <dbReference type="NCBI Taxonomy" id="1564516"/>
    <lineage>
        <taxon>Bacteria</taxon>
        <taxon>Pseudomonadati</taxon>
        <taxon>Bacteroidota</taxon>
        <taxon>Saprospiria</taxon>
        <taxon>Saprospirales</taxon>
        <taxon>Haliscomenobacteraceae</taxon>
        <taxon>Phaeodactylibacter</taxon>
    </lineage>
</organism>
<dbReference type="Proteomes" id="UP000321580">
    <property type="component" value="Unassembled WGS sequence"/>
</dbReference>
<evidence type="ECO:0000313" key="3">
    <source>
        <dbReference type="Proteomes" id="UP000321580"/>
    </source>
</evidence>
<proteinExistence type="predicted"/>
<feature type="transmembrane region" description="Helical" evidence="1">
    <location>
        <begin position="83"/>
        <end position="101"/>
    </location>
</feature>
<dbReference type="AlphaFoldDB" id="A0A5C6S1S5"/>
<sequence length="146" mass="16023">MLLEAFARYAHFVLILTMSCAIVGEHLLIAPQLPRRQLQRLFVLDGLYGLSALGIVGVGLWLWLGIGKPAAFYSSNPIFHLKLGLFALLGLLSAGPTIFFFRERKGEADDTVTVPARILWLIRAELLLLLLIPLCAALMAQGIGLK</sequence>
<keyword evidence="1" id="KW-0812">Transmembrane</keyword>
<keyword evidence="3" id="KW-1185">Reference proteome</keyword>
<accession>A0A5C6S1S5</accession>
<evidence type="ECO:0000313" key="2">
    <source>
        <dbReference type="EMBL" id="TXB68387.1"/>
    </source>
</evidence>
<protein>
    <submittedName>
        <fullName evidence="2">DUF2214 family protein</fullName>
    </submittedName>
</protein>
<feature type="transmembrane region" description="Helical" evidence="1">
    <location>
        <begin position="6"/>
        <end position="29"/>
    </location>
</feature>
<reference evidence="2 3" key="1">
    <citation type="submission" date="2019-08" db="EMBL/GenBank/DDBJ databases">
        <title>Genome of Phaeodactylibacter luteus.</title>
        <authorList>
            <person name="Bowman J.P."/>
        </authorList>
    </citation>
    <scope>NUCLEOTIDE SEQUENCE [LARGE SCALE GENOMIC DNA]</scope>
    <source>
        <strain evidence="2 3">KCTC 42180</strain>
    </source>
</reference>
<comment type="caution">
    <text evidence="2">The sequence shown here is derived from an EMBL/GenBank/DDBJ whole genome shotgun (WGS) entry which is preliminary data.</text>
</comment>
<keyword evidence="1" id="KW-0472">Membrane</keyword>
<gene>
    <name evidence="2" type="ORF">FRY97_03135</name>
</gene>
<dbReference type="EMBL" id="VOOR01000004">
    <property type="protein sequence ID" value="TXB68387.1"/>
    <property type="molecule type" value="Genomic_DNA"/>
</dbReference>
<dbReference type="Pfam" id="PF09980">
    <property type="entry name" value="DUF2214"/>
    <property type="match status" value="1"/>
</dbReference>
<feature type="transmembrane region" description="Helical" evidence="1">
    <location>
        <begin position="122"/>
        <end position="143"/>
    </location>
</feature>
<keyword evidence="1" id="KW-1133">Transmembrane helix</keyword>
<name>A0A5C6S1S5_9BACT</name>
<dbReference type="OrthoDB" id="826511at2"/>